<feature type="region of interest" description="Disordered" evidence="1">
    <location>
        <begin position="47"/>
        <end position="117"/>
    </location>
</feature>
<comment type="caution">
    <text evidence="2">The sequence shown here is derived from an EMBL/GenBank/DDBJ whole genome shotgun (WGS) entry which is preliminary data.</text>
</comment>
<proteinExistence type="predicted"/>
<gene>
    <name evidence="2" type="ORF">PIB30_019878</name>
</gene>
<reference evidence="2 3" key="1">
    <citation type="journal article" date="2023" name="Plants (Basel)">
        <title>Bridging the Gap: Combining Genomics and Transcriptomics Approaches to Understand Stylosanthes scabra, an Orphan Legume from the Brazilian Caatinga.</title>
        <authorList>
            <person name="Ferreira-Neto J.R.C."/>
            <person name="da Silva M.D."/>
            <person name="Binneck E."/>
            <person name="de Melo N.F."/>
            <person name="da Silva R.H."/>
            <person name="de Melo A.L.T.M."/>
            <person name="Pandolfi V."/>
            <person name="Bustamante F.O."/>
            <person name="Brasileiro-Vidal A.C."/>
            <person name="Benko-Iseppon A.M."/>
        </authorList>
    </citation>
    <scope>NUCLEOTIDE SEQUENCE [LARGE SCALE GENOMIC DNA]</scope>
    <source>
        <tissue evidence="2">Leaves</tissue>
    </source>
</reference>
<feature type="compositionally biased region" description="Acidic residues" evidence="1">
    <location>
        <begin position="63"/>
        <end position="73"/>
    </location>
</feature>
<protein>
    <submittedName>
        <fullName evidence="2">Uncharacterized protein</fullName>
    </submittedName>
</protein>
<accession>A0ABU6T880</accession>
<dbReference type="EMBL" id="JASCZI010090683">
    <property type="protein sequence ID" value="MED6144909.1"/>
    <property type="molecule type" value="Genomic_DNA"/>
</dbReference>
<feature type="compositionally biased region" description="Low complexity" evidence="1">
    <location>
        <begin position="76"/>
        <end position="117"/>
    </location>
</feature>
<feature type="compositionally biased region" description="Pro residues" evidence="1">
    <location>
        <begin position="1"/>
        <end position="12"/>
    </location>
</feature>
<sequence>MRPAAPRPPRPAGSPSSSGSFGSSGSFHREPCSYVIEWHLLLLPLLRLPPSSDDEPSNYGGDVDADEIGDPEEPYAVSDSSLSSRDVSSAGASYGSERESASLSSGHSGHFSSDRSSGSGFVGYCSVTSGSASDASSDDDLVNRHFVGIFPPP</sequence>
<dbReference type="Proteomes" id="UP001341840">
    <property type="component" value="Unassembled WGS sequence"/>
</dbReference>
<feature type="region of interest" description="Disordered" evidence="1">
    <location>
        <begin position="1"/>
        <end position="27"/>
    </location>
</feature>
<keyword evidence="3" id="KW-1185">Reference proteome</keyword>
<evidence type="ECO:0000256" key="1">
    <source>
        <dbReference type="SAM" id="MobiDB-lite"/>
    </source>
</evidence>
<name>A0ABU6T880_9FABA</name>
<feature type="compositionally biased region" description="Low complexity" evidence="1">
    <location>
        <begin position="13"/>
        <end position="26"/>
    </location>
</feature>
<evidence type="ECO:0000313" key="3">
    <source>
        <dbReference type="Proteomes" id="UP001341840"/>
    </source>
</evidence>
<organism evidence="2 3">
    <name type="scientific">Stylosanthes scabra</name>
    <dbReference type="NCBI Taxonomy" id="79078"/>
    <lineage>
        <taxon>Eukaryota</taxon>
        <taxon>Viridiplantae</taxon>
        <taxon>Streptophyta</taxon>
        <taxon>Embryophyta</taxon>
        <taxon>Tracheophyta</taxon>
        <taxon>Spermatophyta</taxon>
        <taxon>Magnoliopsida</taxon>
        <taxon>eudicotyledons</taxon>
        <taxon>Gunneridae</taxon>
        <taxon>Pentapetalae</taxon>
        <taxon>rosids</taxon>
        <taxon>fabids</taxon>
        <taxon>Fabales</taxon>
        <taxon>Fabaceae</taxon>
        <taxon>Papilionoideae</taxon>
        <taxon>50 kb inversion clade</taxon>
        <taxon>dalbergioids sensu lato</taxon>
        <taxon>Dalbergieae</taxon>
        <taxon>Pterocarpus clade</taxon>
        <taxon>Stylosanthes</taxon>
    </lineage>
</organism>
<evidence type="ECO:0000313" key="2">
    <source>
        <dbReference type="EMBL" id="MED6144909.1"/>
    </source>
</evidence>